<keyword evidence="3" id="KW-1185">Reference proteome</keyword>
<evidence type="ECO:0000313" key="3">
    <source>
        <dbReference type="Proteomes" id="UP000324222"/>
    </source>
</evidence>
<accession>A0A5B7DQY3</accession>
<proteinExistence type="predicted"/>
<evidence type="ECO:0000313" key="2">
    <source>
        <dbReference type="EMBL" id="MPC24011.1"/>
    </source>
</evidence>
<sequence length="127" mass="14334">MKGNMRVRVTGRAGCWDEEEALLVPFTTLSPLNTAGDYGRPPLCYLRRTKGMARPPPPPYADGNKPPVKPRRRWRLERLGLVVVVMVVKTERTSTCKQIPDCRDSAPSDHLLKASRRLKTSLSPYMT</sequence>
<comment type="caution">
    <text evidence="2">The sequence shown here is derived from an EMBL/GenBank/DDBJ whole genome shotgun (WGS) entry which is preliminary data.</text>
</comment>
<protein>
    <submittedName>
        <fullName evidence="2">Uncharacterized protein</fullName>
    </submittedName>
</protein>
<feature type="region of interest" description="Disordered" evidence="1">
    <location>
        <begin position="48"/>
        <end position="71"/>
    </location>
</feature>
<dbReference type="AlphaFoldDB" id="A0A5B7DQY3"/>
<name>A0A5B7DQY3_PORTR</name>
<dbReference type="EMBL" id="VSRR010001278">
    <property type="protein sequence ID" value="MPC24011.1"/>
    <property type="molecule type" value="Genomic_DNA"/>
</dbReference>
<organism evidence="2 3">
    <name type="scientific">Portunus trituberculatus</name>
    <name type="common">Swimming crab</name>
    <name type="synonym">Neptunus trituberculatus</name>
    <dbReference type="NCBI Taxonomy" id="210409"/>
    <lineage>
        <taxon>Eukaryota</taxon>
        <taxon>Metazoa</taxon>
        <taxon>Ecdysozoa</taxon>
        <taxon>Arthropoda</taxon>
        <taxon>Crustacea</taxon>
        <taxon>Multicrustacea</taxon>
        <taxon>Malacostraca</taxon>
        <taxon>Eumalacostraca</taxon>
        <taxon>Eucarida</taxon>
        <taxon>Decapoda</taxon>
        <taxon>Pleocyemata</taxon>
        <taxon>Brachyura</taxon>
        <taxon>Eubrachyura</taxon>
        <taxon>Portunoidea</taxon>
        <taxon>Portunidae</taxon>
        <taxon>Portuninae</taxon>
        <taxon>Portunus</taxon>
    </lineage>
</organism>
<dbReference type="Proteomes" id="UP000324222">
    <property type="component" value="Unassembled WGS sequence"/>
</dbReference>
<reference evidence="2 3" key="1">
    <citation type="submission" date="2019-05" db="EMBL/GenBank/DDBJ databases">
        <title>Another draft genome of Portunus trituberculatus and its Hox gene families provides insights of decapod evolution.</title>
        <authorList>
            <person name="Jeong J.-H."/>
            <person name="Song I."/>
            <person name="Kim S."/>
            <person name="Choi T."/>
            <person name="Kim D."/>
            <person name="Ryu S."/>
            <person name="Kim W."/>
        </authorList>
    </citation>
    <scope>NUCLEOTIDE SEQUENCE [LARGE SCALE GENOMIC DNA]</scope>
    <source>
        <tissue evidence="2">Muscle</tissue>
    </source>
</reference>
<feature type="region of interest" description="Disordered" evidence="1">
    <location>
        <begin position="107"/>
        <end position="127"/>
    </location>
</feature>
<gene>
    <name evidence="2" type="ORF">E2C01_017081</name>
</gene>
<evidence type="ECO:0000256" key="1">
    <source>
        <dbReference type="SAM" id="MobiDB-lite"/>
    </source>
</evidence>